<reference evidence="2 3" key="1">
    <citation type="submission" date="2024-04" db="EMBL/GenBank/DDBJ databases">
        <title>Tritrichomonas musculus Genome.</title>
        <authorList>
            <person name="Alves-Ferreira E."/>
            <person name="Grigg M."/>
            <person name="Lorenzi H."/>
            <person name="Galac M."/>
        </authorList>
    </citation>
    <scope>NUCLEOTIDE SEQUENCE [LARGE SCALE GENOMIC DNA]</scope>
    <source>
        <strain evidence="2 3">EAF2021</strain>
    </source>
</reference>
<gene>
    <name evidence="2" type="ORF">M9Y10_039117</name>
</gene>
<comment type="caution">
    <text evidence="2">The sequence shown here is derived from an EMBL/GenBank/DDBJ whole genome shotgun (WGS) entry which is preliminary data.</text>
</comment>
<organism evidence="2 3">
    <name type="scientific">Tritrichomonas musculus</name>
    <dbReference type="NCBI Taxonomy" id="1915356"/>
    <lineage>
        <taxon>Eukaryota</taxon>
        <taxon>Metamonada</taxon>
        <taxon>Parabasalia</taxon>
        <taxon>Tritrichomonadida</taxon>
        <taxon>Tritrichomonadidae</taxon>
        <taxon>Tritrichomonas</taxon>
    </lineage>
</organism>
<evidence type="ECO:0000313" key="3">
    <source>
        <dbReference type="Proteomes" id="UP001470230"/>
    </source>
</evidence>
<name>A0ABR2KAY4_9EUKA</name>
<dbReference type="Pfam" id="PF00069">
    <property type="entry name" value="Pkinase"/>
    <property type="match status" value="1"/>
</dbReference>
<keyword evidence="3" id="KW-1185">Reference proteome</keyword>
<dbReference type="Proteomes" id="UP001470230">
    <property type="component" value="Unassembled WGS sequence"/>
</dbReference>
<sequence>MRLITQISLNLMISTMNVQYDYYPRNLKNSINRLDNNDLCAIVYEVSKVMEYLHSNGINHLNLRPENILLDSNKHIKLTDFRSSTVIKEEYLEYVAPEVLKDLEIDNNKVDVYSFGILSLFIFTRGHLPKFNLSDIVHNMNYLIIPDDVNQISNQLIESCCSNDINDRLAFEDIVYQIETSDFQLIDDVDSQIIKEHLSI</sequence>
<accession>A0ABR2KAY4</accession>
<protein>
    <recommendedName>
        <fullName evidence="1">Protein kinase domain-containing protein</fullName>
    </recommendedName>
</protein>
<evidence type="ECO:0000259" key="1">
    <source>
        <dbReference type="PROSITE" id="PS50011"/>
    </source>
</evidence>
<evidence type="ECO:0000313" key="2">
    <source>
        <dbReference type="EMBL" id="KAK8888057.1"/>
    </source>
</evidence>
<dbReference type="SUPFAM" id="SSF56112">
    <property type="entry name" value="Protein kinase-like (PK-like)"/>
    <property type="match status" value="1"/>
</dbReference>
<dbReference type="PANTHER" id="PTHR24362:SF309">
    <property type="entry name" value="PROTEIN KINASE DOMAIN-CONTAINING PROTEIN"/>
    <property type="match status" value="1"/>
</dbReference>
<dbReference type="PANTHER" id="PTHR24362">
    <property type="entry name" value="SERINE/THREONINE-PROTEIN KINASE NEK"/>
    <property type="match status" value="1"/>
</dbReference>
<proteinExistence type="predicted"/>
<dbReference type="InterPro" id="IPR000719">
    <property type="entry name" value="Prot_kinase_dom"/>
</dbReference>
<dbReference type="EMBL" id="JAPFFF010000006">
    <property type="protein sequence ID" value="KAK8888057.1"/>
    <property type="molecule type" value="Genomic_DNA"/>
</dbReference>
<dbReference type="Gene3D" id="1.10.510.10">
    <property type="entry name" value="Transferase(Phosphotransferase) domain 1"/>
    <property type="match status" value="1"/>
</dbReference>
<dbReference type="PROSITE" id="PS50011">
    <property type="entry name" value="PROTEIN_KINASE_DOM"/>
    <property type="match status" value="1"/>
</dbReference>
<feature type="domain" description="Protein kinase" evidence="1">
    <location>
        <begin position="1"/>
        <end position="184"/>
    </location>
</feature>
<dbReference type="InterPro" id="IPR011009">
    <property type="entry name" value="Kinase-like_dom_sf"/>
</dbReference>